<dbReference type="InterPro" id="IPR036866">
    <property type="entry name" value="RibonucZ/Hydroxyglut_hydro"/>
</dbReference>
<evidence type="ECO:0000313" key="3">
    <source>
        <dbReference type="EMBL" id="MBB3929792.1"/>
    </source>
</evidence>
<dbReference type="CDD" id="cd16288">
    <property type="entry name" value="BJP-1_FEZ-1-like_MBL-B3"/>
    <property type="match status" value="1"/>
</dbReference>
<comment type="caution">
    <text evidence="3">The sequence shown here is derived from an EMBL/GenBank/DDBJ whole genome shotgun (WGS) entry which is preliminary data.</text>
</comment>
<keyword evidence="3" id="KW-0378">Hydrolase</keyword>
<feature type="domain" description="Metallo-beta-lactamase" evidence="2">
    <location>
        <begin position="83"/>
        <end position="272"/>
    </location>
</feature>
<dbReference type="EC" id="3.5.2.6" evidence="3"/>
<dbReference type="InterPro" id="IPR001279">
    <property type="entry name" value="Metallo-B-lactamas"/>
</dbReference>
<evidence type="ECO:0000259" key="2">
    <source>
        <dbReference type="SMART" id="SM00849"/>
    </source>
</evidence>
<dbReference type="EMBL" id="JACIDS010000001">
    <property type="protein sequence ID" value="MBB3929792.1"/>
    <property type="molecule type" value="Genomic_DNA"/>
</dbReference>
<protein>
    <submittedName>
        <fullName evidence="3">Metallo-beta-lactamase class B</fullName>
        <ecNumber evidence="3">3.5.2.6</ecNumber>
    </submittedName>
</protein>
<dbReference type="GO" id="GO:0008800">
    <property type="term" value="F:beta-lactamase activity"/>
    <property type="evidence" value="ECO:0007669"/>
    <property type="project" value="UniProtKB-EC"/>
</dbReference>
<keyword evidence="4" id="KW-1185">Reference proteome</keyword>
<dbReference type="RefSeq" id="WP_380147002.1">
    <property type="nucleotide sequence ID" value="NZ_JBHLWW010000004.1"/>
</dbReference>
<feature type="chain" id="PRO_5032294540" evidence="1">
    <location>
        <begin position="34"/>
        <end position="325"/>
    </location>
</feature>
<dbReference type="PANTHER" id="PTHR42951:SF17">
    <property type="entry name" value="METALLO-BETA-LACTAMASE DOMAIN-CONTAINING PROTEIN"/>
    <property type="match status" value="1"/>
</dbReference>
<accession>A0A840AJR0</accession>
<dbReference type="Gene3D" id="3.60.15.10">
    <property type="entry name" value="Ribonuclease Z/Hydroxyacylglutathione hydrolase-like"/>
    <property type="match status" value="1"/>
</dbReference>
<reference evidence="3 4" key="1">
    <citation type="submission" date="2020-08" db="EMBL/GenBank/DDBJ databases">
        <title>Genomic Encyclopedia of Type Strains, Phase IV (KMG-IV): sequencing the most valuable type-strain genomes for metagenomic binning, comparative biology and taxonomic classification.</title>
        <authorList>
            <person name="Goeker M."/>
        </authorList>
    </citation>
    <scope>NUCLEOTIDE SEQUENCE [LARGE SCALE GENOMIC DNA]</scope>
    <source>
        <strain evidence="3 4">DSM 25966</strain>
    </source>
</reference>
<gene>
    <name evidence="3" type="ORF">GGR25_000811</name>
</gene>
<evidence type="ECO:0000313" key="4">
    <source>
        <dbReference type="Proteomes" id="UP000553963"/>
    </source>
</evidence>
<dbReference type="AlphaFoldDB" id="A0A840AJR0"/>
<dbReference type="Proteomes" id="UP000553963">
    <property type="component" value="Unassembled WGS sequence"/>
</dbReference>
<name>A0A840AJR0_9HYPH</name>
<feature type="signal peptide" evidence="1">
    <location>
        <begin position="1"/>
        <end position="33"/>
    </location>
</feature>
<proteinExistence type="predicted"/>
<dbReference type="NCBIfam" id="NF033105">
    <property type="entry name" value="bla_subclass_B3"/>
    <property type="match status" value="1"/>
</dbReference>
<dbReference type="SUPFAM" id="SSF56281">
    <property type="entry name" value="Metallo-hydrolase/oxidoreductase"/>
    <property type="match status" value="1"/>
</dbReference>
<organism evidence="3 4">
    <name type="scientific">Kaistia hirudinis</name>
    <dbReference type="NCBI Taxonomy" id="1293440"/>
    <lineage>
        <taxon>Bacteria</taxon>
        <taxon>Pseudomonadati</taxon>
        <taxon>Pseudomonadota</taxon>
        <taxon>Alphaproteobacteria</taxon>
        <taxon>Hyphomicrobiales</taxon>
        <taxon>Kaistiaceae</taxon>
        <taxon>Kaistia</taxon>
    </lineage>
</organism>
<dbReference type="InterPro" id="IPR050855">
    <property type="entry name" value="NDM-1-like"/>
</dbReference>
<dbReference type="NCBIfam" id="NF012229">
    <property type="entry name" value="bla_class_B_core"/>
    <property type="match status" value="1"/>
</dbReference>
<evidence type="ECO:0000256" key="1">
    <source>
        <dbReference type="SAM" id="SignalP"/>
    </source>
</evidence>
<keyword evidence="1" id="KW-0732">Signal</keyword>
<dbReference type="Pfam" id="PF00753">
    <property type="entry name" value="Lactamase_B"/>
    <property type="match status" value="1"/>
</dbReference>
<dbReference type="SMART" id="SM00849">
    <property type="entry name" value="Lactamase_B"/>
    <property type="match status" value="1"/>
</dbReference>
<dbReference type="PANTHER" id="PTHR42951">
    <property type="entry name" value="METALLO-BETA-LACTAMASE DOMAIN-CONTAINING"/>
    <property type="match status" value="1"/>
</dbReference>
<sequence length="325" mass="35732">MITPGIGKNTMYDRLRASMVAMLLLNCAGLAIAQTLPPNQVTREQLATDNKLFISYASKSLKWEEPTEPVRIVGPLYFVGTEGLGVFLFTTSQGHILMNTGMPSSGPMIVDSIRKLGFKPEDIKIIINAHAHIDHAGALAFMKRLTGAQLAVMKDDVAAMESGDRDDFKYGDDLAFESVKVDRVLRDGDTVKLGDVLLTAYSTPGHTRGSTTWIANVVAGGDSYVVAFPDGAGFNPGYRVAKDPSYPGITDDYRNTLHELEMIKPDIWLAEHNEYYDFAGKRKRAETEGVKAWIDPEGYRRFVASKKRAFEDEVDTELGASDAAK</sequence>